<dbReference type="PANTHER" id="PTHR31061">
    <property type="entry name" value="LD22376P"/>
    <property type="match status" value="1"/>
</dbReference>
<name>A0ABV0BSD2_9SPHI</name>
<sequence>MQDQKSQRLESLDILRGFDLFLLVALQPVLVAIGQVWDTSYYHAFLYQFDHEVWEGFRLWDLIMPLFLFMTGVTVPFSLDSKIGQPVGPIYRHIFRRFAILWFLGMIIQGNLLSFDWHYFKLYSNTLQAIAVGYLFTSLAYFNLPIRKVITLSVCLLVVYAIPFVLDGNYSPQENFAIRVDKKILGSWMDGVYWDQGIWDFSDTYDYSWIWSSLTFTVTVMMGCFAGKIIKENARINPNRVFRDLIAIGFICLLSGVLLHFQMPIIKRIWTSSMTLFSGGICFILMAIFYYVIDVKKVVKPFRWLKIYGMNSIVAYFIGEFVNFRSVVHSLTFGLENQWPELAPIILTAGNFYIVFLILYLLYKNKYFVKI</sequence>
<feature type="transmembrane region" description="Helical" evidence="1">
    <location>
        <begin position="269"/>
        <end position="293"/>
    </location>
</feature>
<feature type="transmembrane region" description="Helical" evidence="1">
    <location>
        <begin position="126"/>
        <end position="142"/>
    </location>
</feature>
<proteinExistence type="predicted"/>
<feature type="transmembrane region" description="Helical" evidence="1">
    <location>
        <begin position="305"/>
        <end position="322"/>
    </location>
</feature>
<keyword evidence="1" id="KW-0472">Membrane</keyword>
<evidence type="ECO:0000313" key="3">
    <source>
        <dbReference type="Proteomes" id="UP001409291"/>
    </source>
</evidence>
<accession>A0ABV0BSD2</accession>
<feature type="transmembrane region" description="Helical" evidence="1">
    <location>
        <begin position="342"/>
        <end position="363"/>
    </location>
</feature>
<keyword evidence="1" id="KW-0812">Transmembrane</keyword>
<dbReference type="RefSeq" id="WP_346580586.1">
    <property type="nucleotide sequence ID" value="NZ_JBDJLH010000001.1"/>
</dbReference>
<comment type="caution">
    <text evidence="2">The sequence shown here is derived from an EMBL/GenBank/DDBJ whole genome shotgun (WGS) entry which is preliminary data.</text>
</comment>
<keyword evidence="3" id="KW-1185">Reference proteome</keyword>
<organism evidence="2 3">
    <name type="scientific">Sphingobacterium kitahiroshimense</name>
    <dbReference type="NCBI Taxonomy" id="470446"/>
    <lineage>
        <taxon>Bacteria</taxon>
        <taxon>Pseudomonadati</taxon>
        <taxon>Bacteroidota</taxon>
        <taxon>Sphingobacteriia</taxon>
        <taxon>Sphingobacteriales</taxon>
        <taxon>Sphingobacteriaceae</taxon>
        <taxon>Sphingobacterium</taxon>
    </lineage>
</organism>
<dbReference type="PANTHER" id="PTHR31061:SF24">
    <property type="entry name" value="LD22376P"/>
    <property type="match status" value="1"/>
</dbReference>
<evidence type="ECO:0000256" key="1">
    <source>
        <dbReference type="SAM" id="Phobius"/>
    </source>
</evidence>
<feature type="transmembrane region" description="Helical" evidence="1">
    <location>
        <begin position="57"/>
        <end position="79"/>
    </location>
</feature>
<gene>
    <name evidence="2" type="ORF">ABE541_03315</name>
</gene>
<keyword evidence="1" id="KW-1133">Transmembrane helix</keyword>
<protein>
    <submittedName>
        <fullName evidence="2">DUF5009 domain-containing protein</fullName>
    </submittedName>
</protein>
<feature type="transmembrane region" description="Helical" evidence="1">
    <location>
        <begin position="242"/>
        <end position="263"/>
    </location>
</feature>
<feature type="transmembrane region" description="Helical" evidence="1">
    <location>
        <begin position="209"/>
        <end position="230"/>
    </location>
</feature>
<feature type="transmembrane region" description="Helical" evidence="1">
    <location>
        <begin position="149"/>
        <end position="166"/>
    </location>
</feature>
<feature type="transmembrane region" description="Helical" evidence="1">
    <location>
        <begin position="20"/>
        <end position="37"/>
    </location>
</feature>
<reference evidence="2 3" key="1">
    <citation type="submission" date="2024-04" db="EMBL/GenBank/DDBJ databases">
        <title>WGS of bacteria from Torrens River.</title>
        <authorList>
            <person name="Wyrsch E.R."/>
            <person name="Drigo B."/>
        </authorList>
    </citation>
    <scope>NUCLEOTIDE SEQUENCE [LARGE SCALE GENOMIC DNA]</scope>
    <source>
        <strain evidence="2 3">TWI391</strain>
    </source>
</reference>
<feature type="transmembrane region" description="Helical" evidence="1">
    <location>
        <begin position="100"/>
        <end position="120"/>
    </location>
</feature>
<evidence type="ECO:0000313" key="2">
    <source>
        <dbReference type="EMBL" id="MEN5376282.1"/>
    </source>
</evidence>
<dbReference type="EMBL" id="JBDJNQ010000001">
    <property type="protein sequence ID" value="MEN5376282.1"/>
    <property type="molecule type" value="Genomic_DNA"/>
</dbReference>
<dbReference type="Proteomes" id="UP001409291">
    <property type="component" value="Unassembled WGS sequence"/>
</dbReference>